<dbReference type="Proteomes" id="UP001241537">
    <property type="component" value="Unassembled WGS sequence"/>
</dbReference>
<feature type="transmembrane region" description="Helical" evidence="1">
    <location>
        <begin position="363"/>
        <end position="382"/>
    </location>
</feature>
<gene>
    <name evidence="2" type="ORF">J2S20_001679</name>
</gene>
<feature type="transmembrane region" description="Helical" evidence="1">
    <location>
        <begin position="287"/>
        <end position="305"/>
    </location>
</feature>
<feature type="transmembrane region" description="Helical" evidence="1">
    <location>
        <begin position="56"/>
        <end position="81"/>
    </location>
</feature>
<dbReference type="AlphaFoldDB" id="A0AAE3VBE6"/>
<feature type="transmembrane region" description="Helical" evidence="1">
    <location>
        <begin position="102"/>
        <end position="120"/>
    </location>
</feature>
<keyword evidence="1" id="KW-0812">Transmembrane</keyword>
<evidence type="ECO:0000313" key="3">
    <source>
        <dbReference type="Proteomes" id="UP001241537"/>
    </source>
</evidence>
<proteinExistence type="predicted"/>
<dbReference type="PANTHER" id="PTHR37422:SF23">
    <property type="entry name" value="TEICHURONIC ACID BIOSYNTHESIS PROTEIN TUAE"/>
    <property type="match status" value="1"/>
</dbReference>
<feature type="transmembrane region" description="Helical" evidence="1">
    <location>
        <begin position="317"/>
        <end position="343"/>
    </location>
</feature>
<name>A0AAE3VBE6_9FIRM</name>
<comment type="caution">
    <text evidence="2">The sequence shown here is derived from an EMBL/GenBank/DDBJ whole genome shotgun (WGS) entry which is preliminary data.</text>
</comment>
<dbReference type="PANTHER" id="PTHR37422">
    <property type="entry name" value="TEICHURONIC ACID BIOSYNTHESIS PROTEIN TUAE"/>
    <property type="match status" value="1"/>
</dbReference>
<feature type="transmembrane region" description="Helical" evidence="1">
    <location>
        <begin position="466"/>
        <end position="489"/>
    </location>
</feature>
<sequence>MKNEMKKNQKKTAEAQSGIRKWDIPAFITGLWLTLMFTVFPLIYDDYYFNILETKFATLSVLTLGMFALLLLYGIFSGGVFRAAVRMHSDRKRMGFRCWFKQLLSPTDLCVLAFFLFALISTANAYPYVQQAITGEEGRYVGMFYIFLMTGAYLCVSRFLHFHRNYILLFLCTSWIVCLLGITDFYNMNLLHFRDQMQETQYAMFSSTLGNINTYTAYVGIVVALSGTLFVLSDEGAGRVLFYFATMIISFMAMAMGESDNGYLTLAGFFGGLPFIAFRTRRGIRRYMLALAAFFTDLLYIGHVLRVKGDAVQEIHGLFQVIIGFRWLPLLAVGLWLLAMGMYWRKLRQKVEESAPPVLIQRLWYLFFGLCVFSLLGLLLYANSMSYDAAWQKFGSLADYLKFRDAWGTQRGYVWRAGIDEYRSLSPLHKLTGTGPDTFGIYMMIHRWKEMTEATGQFFDAAHNEYIQYLFTVGPLGLLSHVGILVFAVREAFRKGRSLLDTERIQLQKSAYYYALGLAVFCYALQAAVNINIPIAAPLLWTMIMLAAGRNP</sequence>
<evidence type="ECO:0000256" key="1">
    <source>
        <dbReference type="SAM" id="Phobius"/>
    </source>
</evidence>
<feature type="transmembrane region" description="Helical" evidence="1">
    <location>
        <begin position="215"/>
        <end position="233"/>
    </location>
</feature>
<reference evidence="2" key="1">
    <citation type="submission" date="2023-07" db="EMBL/GenBank/DDBJ databases">
        <title>Genomic Encyclopedia of Type Strains, Phase IV (KMG-IV): sequencing the most valuable type-strain genomes for metagenomic binning, comparative biology and taxonomic classification.</title>
        <authorList>
            <person name="Goeker M."/>
        </authorList>
    </citation>
    <scope>NUCLEOTIDE SEQUENCE</scope>
    <source>
        <strain evidence="2">DSM 19659</strain>
    </source>
</reference>
<keyword evidence="1" id="KW-0472">Membrane</keyword>
<evidence type="ECO:0008006" key="4">
    <source>
        <dbReference type="Google" id="ProtNLM"/>
    </source>
</evidence>
<feature type="transmembrane region" description="Helical" evidence="1">
    <location>
        <begin position="21"/>
        <end position="44"/>
    </location>
</feature>
<accession>A0AAE3VBE6</accession>
<dbReference type="InterPro" id="IPR051533">
    <property type="entry name" value="WaaL-like"/>
</dbReference>
<feature type="transmembrane region" description="Helical" evidence="1">
    <location>
        <begin position="240"/>
        <end position="257"/>
    </location>
</feature>
<organism evidence="2 3">
    <name type="scientific">Moryella indoligenes</name>
    <dbReference type="NCBI Taxonomy" id="371674"/>
    <lineage>
        <taxon>Bacteria</taxon>
        <taxon>Bacillati</taxon>
        <taxon>Bacillota</taxon>
        <taxon>Clostridia</taxon>
        <taxon>Lachnospirales</taxon>
        <taxon>Lachnospiraceae</taxon>
        <taxon>Moryella</taxon>
    </lineage>
</organism>
<dbReference type="EMBL" id="JAUSTO010000010">
    <property type="protein sequence ID" value="MDQ0152973.1"/>
    <property type="molecule type" value="Genomic_DNA"/>
</dbReference>
<evidence type="ECO:0000313" key="2">
    <source>
        <dbReference type="EMBL" id="MDQ0152973.1"/>
    </source>
</evidence>
<feature type="transmembrane region" description="Helical" evidence="1">
    <location>
        <begin position="167"/>
        <end position="186"/>
    </location>
</feature>
<keyword evidence="3" id="KW-1185">Reference proteome</keyword>
<keyword evidence="1" id="KW-1133">Transmembrane helix</keyword>
<protein>
    <recommendedName>
        <fullName evidence="4">O-Antigen ligase</fullName>
    </recommendedName>
</protein>
<feature type="transmembrane region" description="Helical" evidence="1">
    <location>
        <begin position="140"/>
        <end position="160"/>
    </location>
</feature>
<feature type="transmembrane region" description="Helical" evidence="1">
    <location>
        <begin position="510"/>
        <end position="527"/>
    </location>
</feature>
<feature type="transmembrane region" description="Helical" evidence="1">
    <location>
        <begin position="263"/>
        <end position="280"/>
    </location>
</feature>